<reference evidence="2" key="1">
    <citation type="submission" date="2014-09" db="EMBL/GenBank/DDBJ databases">
        <authorList>
            <person name="Magalhaes I.L.F."/>
            <person name="Oliveira U."/>
            <person name="Santos F.R."/>
            <person name="Vidigal T.H.D.A."/>
            <person name="Brescovit A.D."/>
            <person name="Santos A.J."/>
        </authorList>
    </citation>
    <scope>NUCLEOTIDE SEQUENCE</scope>
    <source>
        <tissue evidence="2">Shoot tissue taken approximately 20 cm above the soil surface</tissue>
    </source>
</reference>
<protein>
    <submittedName>
        <fullName evidence="2">Uncharacterized protein</fullName>
    </submittedName>
</protein>
<reference evidence="2" key="2">
    <citation type="journal article" date="2015" name="Data Brief">
        <title>Shoot transcriptome of the giant reed, Arundo donax.</title>
        <authorList>
            <person name="Barrero R.A."/>
            <person name="Guerrero F.D."/>
            <person name="Moolhuijzen P."/>
            <person name="Goolsby J.A."/>
            <person name="Tidwell J."/>
            <person name="Bellgard S.E."/>
            <person name="Bellgard M.I."/>
        </authorList>
    </citation>
    <scope>NUCLEOTIDE SEQUENCE</scope>
    <source>
        <tissue evidence="2">Shoot tissue taken approximately 20 cm above the soil surface</tissue>
    </source>
</reference>
<sequence>MILSHVSRKMMRLAKGIYVLFLFALNEPADLSSMCSRNEEKEQLKPSKQPFFPKNQRHATNKGNKIIPM</sequence>
<organism evidence="2">
    <name type="scientific">Arundo donax</name>
    <name type="common">Giant reed</name>
    <name type="synonym">Donax arundinaceus</name>
    <dbReference type="NCBI Taxonomy" id="35708"/>
    <lineage>
        <taxon>Eukaryota</taxon>
        <taxon>Viridiplantae</taxon>
        <taxon>Streptophyta</taxon>
        <taxon>Embryophyta</taxon>
        <taxon>Tracheophyta</taxon>
        <taxon>Spermatophyta</taxon>
        <taxon>Magnoliopsida</taxon>
        <taxon>Liliopsida</taxon>
        <taxon>Poales</taxon>
        <taxon>Poaceae</taxon>
        <taxon>PACMAD clade</taxon>
        <taxon>Arundinoideae</taxon>
        <taxon>Arundineae</taxon>
        <taxon>Arundo</taxon>
    </lineage>
</organism>
<evidence type="ECO:0000256" key="1">
    <source>
        <dbReference type="SAM" id="MobiDB-lite"/>
    </source>
</evidence>
<name>A0A0A9HH04_ARUDO</name>
<feature type="region of interest" description="Disordered" evidence="1">
    <location>
        <begin position="43"/>
        <end position="69"/>
    </location>
</feature>
<accession>A0A0A9HH04</accession>
<dbReference type="EMBL" id="GBRH01165718">
    <property type="protein sequence ID" value="JAE32178.1"/>
    <property type="molecule type" value="Transcribed_RNA"/>
</dbReference>
<proteinExistence type="predicted"/>
<dbReference type="AlphaFoldDB" id="A0A0A9HH04"/>
<evidence type="ECO:0000313" key="2">
    <source>
        <dbReference type="EMBL" id="JAE32178.1"/>
    </source>
</evidence>